<dbReference type="InterPro" id="IPR000490">
    <property type="entry name" value="Glyco_hydro_17"/>
</dbReference>
<evidence type="ECO:0000256" key="7">
    <source>
        <dbReference type="ARBA" id="ARBA00022512"/>
    </source>
</evidence>
<dbReference type="InterPro" id="IPR017853">
    <property type="entry name" value="GH"/>
</dbReference>
<dbReference type="GO" id="GO:0042973">
    <property type="term" value="F:glucan endo-1,3-beta-D-glucosidase activity"/>
    <property type="evidence" value="ECO:0007669"/>
    <property type="project" value="UniProtKB-EC"/>
</dbReference>
<dbReference type="EMBL" id="KL198019">
    <property type="protein sequence ID" value="KDQ19366.1"/>
    <property type="molecule type" value="Genomic_DNA"/>
</dbReference>
<evidence type="ECO:0000313" key="21">
    <source>
        <dbReference type="EMBL" id="KDQ19366.1"/>
    </source>
</evidence>
<dbReference type="Proteomes" id="UP000027195">
    <property type="component" value="Unassembled WGS sequence"/>
</dbReference>
<dbReference type="EC" id="3.2.1.39" evidence="5"/>
<dbReference type="Gene3D" id="3.20.20.80">
    <property type="entry name" value="Glycosidases"/>
    <property type="match status" value="1"/>
</dbReference>
<keyword evidence="20" id="KW-0812">Transmembrane</keyword>
<evidence type="ECO:0000256" key="6">
    <source>
        <dbReference type="ARBA" id="ARBA00022475"/>
    </source>
</evidence>
<evidence type="ECO:0000256" key="20">
    <source>
        <dbReference type="SAM" id="Phobius"/>
    </source>
</evidence>
<evidence type="ECO:0000256" key="11">
    <source>
        <dbReference type="ARBA" id="ARBA00023136"/>
    </source>
</evidence>
<keyword evidence="12" id="KW-0325">Glycoprotein</keyword>
<dbReference type="GO" id="GO:0005576">
    <property type="term" value="C:extracellular region"/>
    <property type="evidence" value="ECO:0007669"/>
    <property type="project" value="TreeGrafter"/>
</dbReference>
<evidence type="ECO:0000256" key="19">
    <source>
        <dbReference type="RuleBase" id="RU004335"/>
    </source>
</evidence>
<accession>A0A067N6I9</accession>
<dbReference type="InParanoid" id="A0A067N6I9"/>
<evidence type="ECO:0000256" key="4">
    <source>
        <dbReference type="ARBA" id="ARBA00008773"/>
    </source>
</evidence>
<evidence type="ECO:0000256" key="9">
    <source>
        <dbReference type="ARBA" id="ARBA00022729"/>
    </source>
</evidence>
<keyword evidence="10 21" id="KW-0378">Hydrolase</keyword>
<dbReference type="FunCoup" id="A0A067N6I9">
    <property type="interactions" value="41"/>
</dbReference>
<evidence type="ECO:0000256" key="10">
    <source>
        <dbReference type="ARBA" id="ARBA00022801"/>
    </source>
</evidence>
<comment type="catalytic activity">
    <reaction evidence="1">
        <text>Hydrolysis of (1-&gt;3)-beta-D-glucosidic linkages in (1-&gt;3)-beta-D-glucans.</text>
        <dbReference type="EC" id="3.2.1.39"/>
    </reaction>
</comment>
<organism evidence="21 22">
    <name type="scientific">Botryobasidium botryosum (strain FD-172 SS1)</name>
    <dbReference type="NCBI Taxonomy" id="930990"/>
    <lineage>
        <taxon>Eukaryota</taxon>
        <taxon>Fungi</taxon>
        <taxon>Dikarya</taxon>
        <taxon>Basidiomycota</taxon>
        <taxon>Agaricomycotina</taxon>
        <taxon>Agaricomycetes</taxon>
        <taxon>Cantharellales</taxon>
        <taxon>Botryobasidiaceae</taxon>
        <taxon>Botryobasidium</taxon>
    </lineage>
</organism>
<dbReference type="GO" id="GO:0009986">
    <property type="term" value="C:cell surface"/>
    <property type="evidence" value="ECO:0007669"/>
    <property type="project" value="TreeGrafter"/>
</dbReference>
<keyword evidence="15" id="KW-0624">Polysaccharide degradation</keyword>
<gene>
    <name evidence="21" type="ORF">BOTBODRAFT_437292</name>
</gene>
<protein>
    <recommendedName>
        <fullName evidence="5">glucan endo-1,3-beta-D-glucosidase</fullName>
        <ecNumber evidence="5">3.2.1.39</ecNumber>
    </recommendedName>
    <alternativeName>
        <fullName evidence="18">Endo-1,3-beta-glucanase btgC</fullName>
    </alternativeName>
    <alternativeName>
        <fullName evidence="17">Laminarinase btgC</fullName>
    </alternativeName>
</protein>
<evidence type="ECO:0000313" key="22">
    <source>
        <dbReference type="Proteomes" id="UP000027195"/>
    </source>
</evidence>
<evidence type="ECO:0000256" key="8">
    <source>
        <dbReference type="ARBA" id="ARBA00022525"/>
    </source>
</evidence>
<evidence type="ECO:0000256" key="15">
    <source>
        <dbReference type="ARBA" id="ARBA00023326"/>
    </source>
</evidence>
<comment type="subcellular location">
    <subcellularLocation>
        <location evidence="3">Cell membrane</location>
        <topology evidence="3">Single-pass type II membrane protein</topology>
    </subcellularLocation>
    <subcellularLocation>
        <location evidence="2">Secreted</location>
        <location evidence="2">Cell wall</location>
    </subcellularLocation>
</comment>
<evidence type="ECO:0000256" key="5">
    <source>
        <dbReference type="ARBA" id="ARBA00012780"/>
    </source>
</evidence>
<evidence type="ECO:0000256" key="16">
    <source>
        <dbReference type="ARBA" id="ARBA00037649"/>
    </source>
</evidence>
<dbReference type="PANTHER" id="PTHR16631">
    <property type="entry name" value="GLUCAN 1,3-BETA-GLUCOSIDASE"/>
    <property type="match status" value="1"/>
</dbReference>
<evidence type="ECO:0000256" key="1">
    <source>
        <dbReference type="ARBA" id="ARBA00000382"/>
    </source>
</evidence>
<keyword evidence="22" id="KW-1185">Reference proteome</keyword>
<reference evidence="22" key="1">
    <citation type="journal article" date="2014" name="Proc. Natl. Acad. Sci. U.S.A.">
        <title>Extensive sampling of basidiomycete genomes demonstrates inadequacy of the white-rot/brown-rot paradigm for wood decay fungi.</title>
        <authorList>
            <person name="Riley R."/>
            <person name="Salamov A.A."/>
            <person name="Brown D.W."/>
            <person name="Nagy L.G."/>
            <person name="Floudas D."/>
            <person name="Held B.W."/>
            <person name="Levasseur A."/>
            <person name="Lombard V."/>
            <person name="Morin E."/>
            <person name="Otillar R."/>
            <person name="Lindquist E.A."/>
            <person name="Sun H."/>
            <person name="LaButti K.M."/>
            <person name="Schmutz J."/>
            <person name="Jabbour D."/>
            <person name="Luo H."/>
            <person name="Baker S.E."/>
            <person name="Pisabarro A.G."/>
            <person name="Walton J.D."/>
            <person name="Blanchette R.A."/>
            <person name="Henrissat B."/>
            <person name="Martin F."/>
            <person name="Cullen D."/>
            <person name="Hibbett D.S."/>
            <person name="Grigoriev I.V."/>
        </authorList>
    </citation>
    <scope>NUCLEOTIDE SEQUENCE [LARGE SCALE GENOMIC DNA]</scope>
    <source>
        <strain evidence="22">FD-172 SS1</strain>
    </source>
</reference>
<evidence type="ECO:0000256" key="2">
    <source>
        <dbReference type="ARBA" id="ARBA00004191"/>
    </source>
</evidence>
<keyword evidence="9" id="KW-0732">Signal</keyword>
<evidence type="ECO:0000256" key="3">
    <source>
        <dbReference type="ARBA" id="ARBA00004401"/>
    </source>
</evidence>
<name>A0A067N6I9_BOTB1</name>
<comment type="function">
    <text evidence="16">Glucanases play a role in cell expansion during growth, in cell-cell fusion during mating, and in spore release during sporulation. This enzyme may be involved in beta-glucan degradation. Active on laminarin and lichenan.</text>
</comment>
<dbReference type="PANTHER" id="PTHR16631:SF17">
    <property type="entry name" value="GLUCAN ENDO-1,3-BETA-GLUCOSIDASE BTGC"/>
    <property type="match status" value="1"/>
</dbReference>
<keyword evidence="8" id="KW-0964">Secreted</keyword>
<dbReference type="STRING" id="930990.A0A067N6I9"/>
<keyword evidence="13" id="KW-0119">Carbohydrate metabolism</keyword>
<comment type="similarity">
    <text evidence="4 19">Belongs to the glycosyl hydrolase 17 family.</text>
</comment>
<dbReference type="SUPFAM" id="SSF51445">
    <property type="entry name" value="(Trans)glycosidases"/>
    <property type="match status" value="1"/>
</dbReference>
<dbReference type="HOGENOM" id="CLU_011476_2_1_1"/>
<evidence type="ECO:0000256" key="14">
    <source>
        <dbReference type="ARBA" id="ARBA00023316"/>
    </source>
</evidence>
<keyword evidence="6" id="KW-1003">Cell membrane</keyword>
<evidence type="ECO:0000256" key="13">
    <source>
        <dbReference type="ARBA" id="ARBA00023277"/>
    </source>
</evidence>
<dbReference type="GO" id="GO:0009277">
    <property type="term" value="C:fungal-type cell wall"/>
    <property type="evidence" value="ECO:0007669"/>
    <property type="project" value="TreeGrafter"/>
</dbReference>
<keyword evidence="20" id="KW-1133">Transmembrane helix</keyword>
<dbReference type="OrthoDB" id="68336at2759"/>
<evidence type="ECO:0000256" key="17">
    <source>
        <dbReference type="ARBA" id="ARBA00042373"/>
    </source>
</evidence>
<keyword evidence="7" id="KW-0134">Cell wall</keyword>
<dbReference type="InterPro" id="IPR050732">
    <property type="entry name" value="Beta-glucan_modifiers"/>
</dbReference>
<keyword evidence="14" id="KW-0961">Cell wall biogenesis/degradation</keyword>
<dbReference type="AlphaFoldDB" id="A0A067N6I9"/>
<dbReference type="GO" id="GO:0071555">
    <property type="term" value="P:cell wall organization"/>
    <property type="evidence" value="ECO:0007669"/>
    <property type="project" value="UniProtKB-KW"/>
</dbReference>
<keyword evidence="11 20" id="KW-0472">Membrane</keyword>
<dbReference type="GO" id="GO:0000272">
    <property type="term" value="P:polysaccharide catabolic process"/>
    <property type="evidence" value="ECO:0007669"/>
    <property type="project" value="UniProtKB-KW"/>
</dbReference>
<feature type="transmembrane region" description="Helical" evidence="20">
    <location>
        <begin position="24"/>
        <end position="47"/>
    </location>
</feature>
<evidence type="ECO:0000256" key="12">
    <source>
        <dbReference type="ARBA" id="ARBA00023180"/>
    </source>
</evidence>
<dbReference type="GO" id="GO:0005886">
    <property type="term" value="C:plasma membrane"/>
    <property type="evidence" value="ECO:0007669"/>
    <property type="project" value="UniProtKB-SubCell"/>
</dbReference>
<evidence type="ECO:0000256" key="18">
    <source>
        <dbReference type="ARBA" id="ARBA00043078"/>
    </source>
</evidence>
<proteinExistence type="inferred from homology"/>
<dbReference type="Pfam" id="PF00332">
    <property type="entry name" value="Glyco_hydro_17"/>
    <property type="match status" value="1"/>
</dbReference>
<sequence length="404" mass="43326">MSNKSAENSDWLEKQQSASRRTKWWIIGGLTLAAIAIIIGVAVGVTVSKHKNNNLSSSSSGGGGGSSGSGSTAGYVAIPGSAGVVKANPKDPSQFEKDPRLIRSFYGFAYTPLNVQMPSCGAVQANVTEDIQLLSQLTNRIRLYGADCNQSALVLEAIKQTKVDMKVFLAIYVDGTNATYTRQKAEIKQVLIDYGTDFILGFSVGNEYMLNSVGDGSVTGAAGVAAATYLGSLIADFRAMLASMNLKNVPPVGTADAGAYFNVQLLDYLDYGMSNVHPWFGNVSINDAAAWTYDFFNETNLAMSAQTTTNPTWYIAETGWPTKSSSAAAANDGPSIASIPNLQIFLDTFICQSNTNGTKYFFFEYFDEAWKDVLYGGVEGWWGIFDGNKNLKPGITIPNCPISS</sequence>